<gene>
    <name evidence="2" type="ORF">Dbus_chr2Rg2278</name>
</gene>
<dbReference type="SUPFAM" id="SSF50978">
    <property type="entry name" value="WD40 repeat-like"/>
    <property type="match status" value="1"/>
</dbReference>
<dbReference type="STRING" id="30019.A0A0M3QVN2"/>
<accession>A0A0M3QVN2</accession>
<dbReference type="EMBL" id="CP012524">
    <property type="protein sequence ID" value="ALC42699.1"/>
    <property type="molecule type" value="Genomic_DNA"/>
</dbReference>
<organism evidence="2 3">
    <name type="scientific">Drosophila busckii</name>
    <name type="common">Fruit fly</name>
    <dbReference type="NCBI Taxonomy" id="30019"/>
    <lineage>
        <taxon>Eukaryota</taxon>
        <taxon>Metazoa</taxon>
        <taxon>Ecdysozoa</taxon>
        <taxon>Arthropoda</taxon>
        <taxon>Hexapoda</taxon>
        <taxon>Insecta</taxon>
        <taxon>Pterygota</taxon>
        <taxon>Neoptera</taxon>
        <taxon>Endopterygota</taxon>
        <taxon>Diptera</taxon>
        <taxon>Brachycera</taxon>
        <taxon>Muscomorpha</taxon>
        <taxon>Ephydroidea</taxon>
        <taxon>Drosophilidae</taxon>
        <taxon>Drosophila</taxon>
    </lineage>
</organism>
<sequence>MPRRYTKKLKLEKLNTSISKAQGSDLESLSGEGEEEQEGETTQAAKAPLRQVLENTSHVTHAALNAGLGLTTQLKNFPSCELTVPLPLFVASQSTPMVEHCKQRPATQDEWMRQLNVYKRKYEKRKHREREAQHVYNGYFYDVAEQIATQENAYYRDSYDYYYTAGNLNLMQYAAAAEDCQTLGLHVTGARLQQVNLSVVGAEAEIWTPLHTEQLQGISSEIFELQPINSYCVNHGNLLLARMLHELAIYEFKKNEEQQYELSCRSLYKSEGGPFISVAQAINSANTLAIACQDHSLRFLDIVTQQDILRQEVCIMKGLHKYNNWAQLLPWQDHCFYYACQSVLLTIDTRCAQDAINPCFASSVHSSRCESFSCMTRSQNPHLLYVASNHKLHCLDMRCLGKKLTDRAVVSWTHQMSYSPTFMDATAHEGSEFVALGSALANDQRICELQGVLAHSLTEISSPALPYAPPQLEEALVAAQLQGMEVDIYADLAERIKSCHTGLKFHRLNKPSDQAFAQLLISNSLGDIFCRRLTLRDAQAQQMEVRTGEHTNDAISYYVELVREFVQRPLKCTMVQPMSTLREVLQTQQAEQEEQLLPVVEHVNIEYNFSSDSEVESAEPSSEPATPKLEIVSPEKAVKPKILKSAVNRGPWQKSAYNLSNYSDVISTRLLSIWEIDDYDLTRDVRIDMLDEKLKREQPEVSAKREDYTAEWLQQVPEDAALEQSTSDLVPGTDLPVCYEAKDAAYREAKIEPNDSYEFSLQPHSILKPGEFTIIETNAPRPAKKAKTTYTKGF</sequence>
<feature type="region of interest" description="Disordered" evidence="1">
    <location>
        <begin position="14"/>
        <end position="45"/>
    </location>
</feature>
<dbReference type="AlphaFoldDB" id="A0A0M3QVN2"/>
<keyword evidence="3" id="KW-1185">Reference proteome</keyword>
<proteinExistence type="predicted"/>
<dbReference type="Proteomes" id="UP000494163">
    <property type="component" value="Chromosome 2R"/>
</dbReference>
<protein>
    <submittedName>
        <fullName evidence="2">CG10496</fullName>
    </submittedName>
</protein>
<name>A0A0M3QVN2_DROBS</name>
<evidence type="ECO:0000313" key="2">
    <source>
        <dbReference type="EMBL" id="ALC42699.1"/>
    </source>
</evidence>
<dbReference type="InterPro" id="IPR036322">
    <property type="entry name" value="WD40_repeat_dom_sf"/>
</dbReference>
<evidence type="ECO:0000313" key="3">
    <source>
        <dbReference type="Proteomes" id="UP000494163"/>
    </source>
</evidence>
<dbReference type="OrthoDB" id="8195041at2759"/>
<dbReference type="OMA" id="PWQKSAY"/>
<evidence type="ECO:0000256" key="1">
    <source>
        <dbReference type="SAM" id="MobiDB-lite"/>
    </source>
</evidence>
<reference evidence="2 3" key="1">
    <citation type="submission" date="2015-08" db="EMBL/GenBank/DDBJ databases">
        <title>Ancestral chromatin configuration constrains chromatin evolution on differentiating sex chromosomes in Drosophila.</title>
        <authorList>
            <person name="Zhou Q."/>
            <person name="Bachtrog D."/>
        </authorList>
    </citation>
    <scope>NUCLEOTIDE SEQUENCE [LARGE SCALE GENOMIC DNA]</scope>
    <source>
        <tissue evidence="2">Whole larvae</tissue>
    </source>
</reference>